<sequence>MYREISILALLAVTLVPNALANEIQQVERLVVSGTRTPKLLNNSPVAVDVVSGELLQQVSRGTLAQALNFLPGVVVKRSVKDGYNVMMQGFDSDHVLILLDGQPLISPSGSSVDLDQISADEIEQIEIVKGAGSVLYGSSAMGGVINIISRQDKGNSLSSEYQVSRYLGNEVDGDTLGHLYKLRGSAKVAQWQAKLSLQKIDDPGFDYEPASIAQTSASLDKHFARFELARNLDGLRLGYKLQYFEEEKLKDRFKVPGQDSVVYYLSDVEQWQQDVLVSQQHDWQLKGRYIKHNETSGDSNGLRETDISLAELDAQKVWMLDGMEVVGGVIWHTDTLDQSKLTDGLVEVADKDRQSLEAYSQINWMLDKVDWLAGLRVQHDTDFGWHSALRASGMYKYIDTAQNTWQWRAGLGQSYRVPTLKERFYVFDHSNLGYMVLGNENLNPETALSANAGLTLTVPVMDDSHDLQFEIAGHYTRTDDFINTIRDAAASAELGLDVSRYANVAESTIAGLDLSAELTLDNWRYQLSYAYLHTENEQGEPLTGRPKHQLKFNLGWSYPAWQLDSLFYAVYEAGEQAGQDYQGILKDDWLSLNLSLSQHLSQSLSWRLAVDNLLDEHRDASADAAGLFDVRPISSRRLTLGVNYQFL</sequence>
<feature type="domain" description="TonB-dependent receptor plug" evidence="15">
    <location>
        <begin position="42"/>
        <end position="145"/>
    </location>
</feature>
<evidence type="ECO:0000256" key="6">
    <source>
        <dbReference type="ARBA" id="ARBA00022729"/>
    </source>
</evidence>
<evidence type="ECO:0000256" key="7">
    <source>
        <dbReference type="ARBA" id="ARBA00023077"/>
    </source>
</evidence>
<dbReference type="Pfam" id="PF07715">
    <property type="entry name" value="Plug"/>
    <property type="match status" value="1"/>
</dbReference>
<dbReference type="Pfam" id="PF00593">
    <property type="entry name" value="TonB_dep_Rec_b-barrel"/>
    <property type="match status" value="1"/>
</dbReference>
<evidence type="ECO:0000256" key="4">
    <source>
        <dbReference type="ARBA" id="ARBA00022452"/>
    </source>
</evidence>
<evidence type="ECO:0000313" key="16">
    <source>
        <dbReference type="EMBL" id="GAA0370935.1"/>
    </source>
</evidence>
<dbReference type="PANTHER" id="PTHR30069:SF29">
    <property type="entry name" value="HEMOGLOBIN AND HEMOGLOBIN-HAPTOGLOBIN-BINDING PROTEIN 1-RELATED"/>
    <property type="match status" value="1"/>
</dbReference>
<name>A0ABN0XRQ6_9ALTE</name>
<dbReference type="InterPro" id="IPR000531">
    <property type="entry name" value="Beta-barrel_TonB"/>
</dbReference>
<evidence type="ECO:0000256" key="2">
    <source>
        <dbReference type="ARBA" id="ARBA00008143"/>
    </source>
</evidence>
<keyword evidence="6 13" id="KW-0732">Signal</keyword>
<evidence type="ECO:0000259" key="14">
    <source>
        <dbReference type="Pfam" id="PF00593"/>
    </source>
</evidence>
<keyword evidence="8 11" id="KW-0472">Membrane</keyword>
<dbReference type="Gene3D" id="2.170.130.10">
    <property type="entry name" value="TonB-dependent receptor, plug domain"/>
    <property type="match status" value="1"/>
</dbReference>
<feature type="chain" id="PRO_5047086830" description="TonB-dependent receptor" evidence="13">
    <location>
        <begin position="22"/>
        <end position="648"/>
    </location>
</feature>
<gene>
    <name evidence="16" type="ORF">GCM10009092_39060</name>
</gene>
<evidence type="ECO:0008006" key="18">
    <source>
        <dbReference type="Google" id="ProtNLM"/>
    </source>
</evidence>
<keyword evidence="4 11" id="KW-1134">Transmembrane beta strand</keyword>
<evidence type="ECO:0000313" key="17">
    <source>
        <dbReference type="Proteomes" id="UP001501757"/>
    </source>
</evidence>
<organism evidence="16 17">
    <name type="scientific">Bowmanella denitrificans</name>
    <dbReference type="NCBI Taxonomy" id="366582"/>
    <lineage>
        <taxon>Bacteria</taxon>
        <taxon>Pseudomonadati</taxon>
        <taxon>Pseudomonadota</taxon>
        <taxon>Gammaproteobacteria</taxon>
        <taxon>Alteromonadales</taxon>
        <taxon>Alteromonadaceae</taxon>
        <taxon>Bowmanella</taxon>
    </lineage>
</organism>
<comment type="subcellular location">
    <subcellularLocation>
        <location evidence="1 11">Cell outer membrane</location>
        <topology evidence="1 11">Multi-pass membrane protein</topology>
    </subcellularLocation>
</comment>
<dbReference type="CDD" id="cd01347">
    <property type="entry name" value="ligand_gated_channel"/>
    <property type="match status" value="1"/>
</dbReference>
<dbReference type="SUPFAM" id="SSF56935">
    <property type="entry name" value="Porins"/>
    <property type="match status" value="1"/>
</dbReference>
<evidence type="ECO:0000256" key="13">
    <source>
        <dbReference type="SAM" id="SignalP"/>
    </source>
</evidence>
<comment type="caution">
    <text evidence="16">The sequence shown here is derived from an EMBL/GenBank/DDBJ whole genome shotgun (WGS) entry which is preliminary data.</text>
</comment>
<evidence type="ECO:0000256" key="11">
    <source>
        <dbReference type="PROSITE-ProRule" id="PRU01360"/>
    </source>
</evidence>
<evidence type="ECO:0000256" key="12">
    <source>
        <dbReference type="RuleBase" id="RU003357"/>
    </source>
</evidence>
<evidence type="ECO:0000256" key="5">
    <source>
        <dbReference type="ARBA" id="ARBA00022692"/>
    </source>
</evidence>
<feature type="domain" description="TonB-dependent receptor-like beta-barrel" evidence="14">
    <location>
        <begin position="161"/>
        <end position="614"/>
    </location>
</feature>
<keyword evidence="9" id="KW-0675">Receptor</keyword>
<dbReference type="InterPro" id="IPR036942">
    <property type="entry name" value="Beta-barrel_TonB_sf"/>
</dbReference>
<proteinExistence type="inferred from homology"/>
<comment type="similarity">
    <text evidence="2">Belongs to the TonB-dependent receptor family. Hemoglobin/haptoglobin binding protein subfamily.</text>
</comment>
<protein>
    <recommendedName>
        <fullName evidence="18">TonB-dependent receptor</fullName>
    </recommendedName>
</protein>
<dbReference type="PANTHER" id="PTHR30069">
    <property type="entry name" value="TONB-DEPENDENT OUTER MEMBRANE RECEPTOR"/>
    <property type="match status" value="1"/>
</dbReference>
<evidence type="ECO:0000256" key="3">
    <source>
        <dbReference type="ARBA" id="ARBA00022448"/>
    </source>
</evidence>
<evidence type="ECO:0000256" key="10">
    <source>
        <dbReference type="ARBA" id="ARBA00023237"/>
    </source>
</evidence>
<keyword evidence="7 12" id="KW-0798">TonB box</keyword>
<evidence type="ECO:0000259" key="15">
    <source>
        <dbReference type="Pfam" id="PF07715"/>
    </source>
</evidence>
<feature type="signal peptide" evidence="13">
    <location>
        <begin position="1"/>
        <end position="21"/>
    </location>
</feature>
<dbReference type="Gene3D" id="2.40.170.20">
    <property type="entry name" value="TonB-dependent receptor, beta-barrel domain"/>
    <property type="match status" value="1"/>
</dbReference>
<dbReference type="InterPro" id="IPR039426">
    <property type="entry name" value="TonB-dep_rcpt-like"/>
</dbReference>
<dbReference type="EMBL" id="BAAAEI010000024">
    <property type="protein sequence ID" value="GAA0370935.1"/>
    <property type="molecule type" value="Genomic_DNA"/>
</dbReference>
<dbReference type="InterPro" id="IPR037066">
    <property type="entry name" value="Plug_dom_sf"/>
</dbReference>
<evidence type="ECO:0000256" key="1">
    <source>
        <dbReference type="ARBA" id="ARBA00004571"/>
    </source>
</evidence>
<keyword evidence="17" id="KW-1185">Reference proteome</keyword>
<accession>A0ABN0XRQ6</accession>
<dbReference type="Proteomes" id="UP001501757">
    <property type="component" value="Unassembled WGS sequence"/>
</dbReference>
<keyword evidence="5 11" id="KW-0812">Transmembrane</keyword>
<evidence type="ECO:0000256" key="8">
    <source>
        <dbReference type="ARBA" id="ARBA00023136"/>
    </source>
</evidence>
<reference evidence="16 17" key="1">
    <citation type="journal article" date="2019" name="Int. J. Syst. Evol. Microbiol.">
        <title>The Global Catalogue of Microorganisms (GCM) 10K type strain sequencing project: providing services to taxonomists for standard genome sequencing and annotation.</title>
        <authorList>
            <consortium name="The Broad Institute Genomics Platform"/>
            <consortium name="The Broad Institute Genome Sequencing Center for Infectious Disease"/>
            <person name="Wu L."/>
            <person name="Ma J."/>
        </authorList>
    </citation>
    <scope>NUCLEOTIDE SEQUENCE [LARGE SCALE GENOMIC DNA]</scope>
    <source>
        <strain evidence="16 17">JCM 13378</strain>
    </source>
</reference>
<dbReference type="PROSITE" id="PS52016">
    <property type="entry name" value="TONB_DEPENDENT_REC_3"/>
    <property type="match status" value="1"/>
</dbReference>
<evidence type="ECO:0000256" key="9">
    <source>
        <dbReference type="ARBA" id="ARBA00023170"/>
    </source>
</evidence>
<dbReference type="InterPro" id="IPR012910">
    <property type="entry name" value="Plug_dom"/>
</dbReference>
<keyword evidence="10 11" id="KW-0998">Cell outer membrane</keyword>
<keyword evidence="3 11" id="KW-0813">Transport</keyword>